<gene>
    <name evidence="6" type="ORF">GCM10009801_18030</name>
</gene>
<sequence length="266" mass="27681">MNLPDTERGFLSRVNPLVKLAASLVPMGIVYFASGVTVPLAFLCLALAVLLTGALPPPGRTLLALAGGALLLAWLTVLFALLASPGASAGTDVALGLGPLELRTGALEFGAGVAARLGAIVSLSLLAGARTSPERLRRALVTQLRVPYRFAYAALAGLQFVPVFRAEAETIRAAHQVRGVTDPRGPLGAARRTARMLVPLLAGGIRHAERVSLAMEARGFAAYPSRTERVPSRLTRADLAYAVAALVLTAIATLLPVLPLPLPLPL</sequence>
<dbReference type="EMBL" id="BAAAPE010000005">
    <property type="protein sequence ID" value="GAA2069025.1"/>
    <property type="molecule type" value="Genomic_DNA"/>
</dbReference>
<reference evidence="6 7" key="1">
    <citation type="journal article" date="2019" name="Int. J. Syst. Evol. Microbiol.">
        <title>The Global Catalogue of Microorganisms (GCM) 10K type strain sequencing project: providing services to taxonomists for standard genome sequencing and annotation.</title>
        <authorList>
            <consortium name="The Broad Institute Genomics Platform"/>
            <consortium name="The Broad Institute Genome Sequencing Center for Infectious Disease"/>
            <person name="Wu L."/>
            <person name="Ma J."/>
        </authorList>
    </citation>
    <scope>NUCLEOTIDE SEQUENCE [LARGE SCALE GENOMIC DNA]</scope>
    <source>
        <strain evidence="6 7">JCM 15478</strain>
    </source>
</reference>
<dbReference type="Pfam" id="PF02361">
    <property type="entry name" value="CbiQ"/>
    <property type="match status" value="1"/>
</dbReference>
<dbReference type="CDD" id="cd16914">
    <property type="entry name" value="EcfT"/>
    <property type="match status" value="1"/>
</dbReference>
<protein>
    <recommendedName>
        <fullName evidence="8">Cobalt ABC transporter permease</fullName>
    </recommendedName>
</protein>
<dbReference type="InterPro" id="IPR003339">
    <property type="entry name" value="ABC/ECF_trnsptr_transmembrane"/>
</dbReference>
<evidence type="ECO:0000256" key="3">
    <source>
        <dbReference type="ARBA" id="ARBA00022989"/>
    </source>
</evidence>
<dbReference type="Proteomes" id="UP001500016">
    <property type="component" value="Unassembled WGS sequence"/>
</dbReference>
<keyword evidence="2 5" id="KW-0812">Transmembrane</keyword>
<keyword evidence="3 5" id="KW-1133">Transmembrane helix</keyword>
<feature type="transmembrane region" description="Helical" evidence="5">
    <location>
        <begin position="20"/>
        <end position="50"/>
    </location>
</feature>
<evidence type="ECO:0000256" key="1">
    <source>
        <dbReference type="ARBA" id="ARBA00004141"/>
    </source>
</evidence>
<evidence type="ECO:0000256" key="2">
    <source>
        <dbReference type="ARBA" id="ARBA00022692"/>
    </source>
</evidence>
<proteinExistence type="predicted"/>
<organism evidence="6 7">
    <name type="scientific">Streptomyces albiaxialis</name>
    <dbReference type="NCBI Taxonomy" id="329523"/>
    <lineage>
        <taxon>Bacteria</taxon>
        <taxon>Bacillati</taxon>
        <taxon>Actinomycetota</taxon>
        <taxon>Actinomycetes</taxon>
        <taxon>Kitasatosporales</taxon>
        <taxon>Streptomycetaceae</taxon>
        <taxon>Streptomyces</taxon>
    </lineage>
</organism>
<evidence type="ECO:0000313" key="7">
    <source>
        <dbReference type="Proteomes" id="UP001500016"/>
    </source>
</evidence>
<name>A0ABN2VQ96_9ACTN</name>
<evidence type="ECO:0008006" key="8">
    <source>
        <dbReference type="Google" id="ProtNLM"/>
    </source>
</evidence>
<dbReference type="PANTHER" id="PTHR33514">
    <property type="entry name" value="PROTEIN ABCI12, CHLOROPLASTIC"/>
    <property type="match status" value="1"/>
</dbReference>
<feature type="transmembrane region" description="Helical" evidence="5">
    <location>
        <begin position="62"/>
        <end position="83"/>
    </location>
</feature>
<keyword evidence="4 5" id="KW-0472">Membrane</keyword>
<evidence type="ECO:0000313" key="6">
    <source>
        <dbReference type="EMBL" id="GAA2069025.1"/>
    </source>
</evidence>
<dbReference type="RefSeq" id="WP_344525893.1">
    <property type="nucleotide sequence ID" value="NZ_BAAAPE010000005.1"/>
</dbReference>
<comment type="subcellular location">
    <subcellularLocation>
        <location evidence="1">Membrane</location>
        <topology evidence="1">Multi-pass membrane protein</topology>
    </subcellularLocation>
</comment>
<accession>A0ABN2VQ96</accession>
<dbReference type="PANTHER" id="PTHR33514:SF13">
    <property type="entry name" value="PROTEIN ABCI12, CHLOROPLASTIC"/>
    <property type="match status" value="1"/>
</dbReference>
<keyword evidence="7" id="KW-1185">Reference proteome</keyword>
<comment type="caution">
    <text evidence="6">The sequence shown here is derived from an EMBL/GenBank/DDBJ whole genome shotgun (WGS) entry which is preliminary data.</text>
</comment>
<feature type="transmembrane region" description="Helical" evidence="5">
    <location>
        <begin position="109"/>
        <end position="129"/>
    </location>
</feature>
<evidence type="ECO:0000256" key="5">
    <source>
        <dbReference type="SAM" id="Phobius"/>
    </source>
</evidence>
<feature type="transmembrane region" description="Helical" evidence="5">
    <location>
        <begin position="239"/>
        <end position="258"/>
    </location>
</feature>
<evidence type="ECO:0000256" key="4">
    <source>
        <dbReference type="ARBA" id="ARBA00023136"/>
    </source>
</evidence>